<dbReference type="Proteomes" id="UP000637643">
    <property type="component" value="Unassembled WGS sequence"/>
</dbReference>
<evidence type="ECO:0000313" key="2">
    <source>
        <dbReference type="Proteomes" id="UP000637643"/>
    </source>
</evidence>
<evidence type="ECO:0000313" key="1">
    <source>
        <dbReference type="EMBL" id="GGG02603.1"/>
    </source>
</evidence>
<evidence type="ECO:0008006" key="3">
    <source>
        <dbReference type="Google" id="ProtNLM"/>
    </source>
</evidence>
<sequence length="399" mass="44346">MLKKILFLTAGKDPAEGSEGRSRSAKMLGILLQKYEVDLIFYGELGAQCGWSENSALTVHSVKRKGAPGRTMLRSLYKLPNDSYVGKADKELSDLLKKLCANISYSHVFIARSLAESCMNVVRQCLPEAVLIMDGYRAQGVPVSMKVSRKRGLGRPYHRLSEAMVRGEERRLLRKTGLLLAHSEWAALGYKAMSFADAGKVHVVPDFLDLSQYPRQSCVQKENQIVLYLDLATVQGKNAAVVFFHKSYPLIKARVPDVKCWLLSAAVHPELERLVKEEDSVTIVWDMEQAASIIGRAKAVIAPLLEGCGAPVRILEAWGLRTPVITSFKGSEGLVCEHNRNILLARTATDIADYSLALLQEPELGSILSQRAYDTLLKYYESGSVRDKVFRLLEEAVTF</sequence>
<gene>
    <name evidence="1" type="ORF">GCM10010912_54240</name>
</gene>
<protein>
    <recommendedName>
        <fullName evidence="3">Glycosyltransferase</fullName>
    </recommendedName>
</protein>
<reference evidence="1" key="2">
    <citation type="submission" date="2020-09" db="EMBL/GenBank/DDBJ databases">
        <authorList>
            <person name="Sun Q."/>
            <person name="Zhou Y."/>
        </authorList>
    </citation>
    <scope>NUCLEOTIDE SEQUENCE</scope>
    <source>
        <strain evidence="1">CGMCC 1.16134</strain>
    </source>
</reference>
<dbReference type="EMBL" id="BMKR01000034">
    <property type="protein sequence ID" value="GGG02603.1"/>
    <property type="molecule type" value="Genomic_DNA"/>
</dbReference>
<dbReference type="Pfam" id="PF13692">
    <property type="entry name" value="Glyco_trans_1_4"/>
    <property type="match status" value="1"/>
</dbReference>
<organism evidence="1 2">
    <name type="scientific">Paenibacillus albidus</name>
    <dbReference type="NCBI Taxonomy" id="2041023"/>
    <lineage>
        <taxon>Bacteria</taxon>
        <taxon>Bacillati</taxon>
        <taxon>Bacillota</taxon>
        <taxon>Bacilli</taxon>
        <taxon>Bacillales</taxon>
        <taxon>Paenibacillaceae</taxon>
        <taxon>Paenibacillus</taxon>
    </lineage>
</organism>
<dbReference type="AlphaFoldDB" id="A0A917D070"/>
<dbReference type="SUPFAM" id="SSF53756">
    <property type="entry name" value="UDP-Glycosyltransferase/glycogen phosphorylase"/>
    <property type="match status" value="1"/>
</dbReference>
<proteinExistence type="predicted"/>
<keyword evidence="2" id="KW-1185">Reference proteome</keyword>
<comment type="caution">
    <text evidence="1">The sequence shown here is derived from an EMBL/GenBank/DDBJ whole genome shotgun (WGS) entry which is preliminary data.</text>
</comment>
<accession>A0A917D070</accession>
<reference evidence="1" key="1">
    <citation type="journal article" date="2014" name="Int. J. Syst. Evol. Microbiol.">
        <title>Complete genome sequence of Corynebacterium casei LMG S-19264T (=DSM 44701T), isolated from a smear-ripened cheese.</title>
        <authorList>
            <consortium name="US DOE Joint Genome Institute (JGI-PGF)"/>
            <person name="Walter F."/>
            <person name="Albersmeier A."/>
            <person name="Kalinowski J."/>
            <person name="Ruckert C."/>
        </authorList>
    </citation>
    <scope>NUCLEOTIDE SEQUENCE</scope>
    <source>
        <strain evidence="1">CGMCC 1.16134</strain>
    </source>
</reference>
<dbReference type="Gene3D" id="3.40.50.2000">
    <property type="entry name" value="Glycogen Phosphorylase B"/>
    <property type="match status" value="1"/>
</dbReference>
<name>A0A917D070_9BACL</name>
<dbReference type="RefSeq" id="WP_189030450.1">
    <property type="nucleotide sequence ID" value="NZ_BMKR01000034.1"/>
</dbReference>